<organism evidence="2 3">
    <name type="scientific">Colletotrichum higginsianum (strain IMI 349063)</name>
    <name type="common">Crucifer anthracnose fungus</name>
    <dbReference type="NCBI Taxonomy" id="759273"/>
    <lineage>
        <taxon>Eukaryota</taxon>
        <taxon>Fungi</taxon>
        <taxon>Dikarya</taxon>
        <taxon>Ascomycota</taxon>
        <taxon>Pezizomycotina</taxon>
        <taxon>Sordariomycetes</taxon>
        <taxon>Hypocreomycetidae</taxon>
        <taxon>Glomerellales</taxon>
        <taxon>Glomerellaceae</taxon>
        <taxon>Colletotrichum</taxon>
        <taxon>Colletotrichum destructivum species complex</taxon>
    </lineage>
</organism>
<dbReference type="EMBL" id="LTAN01000006">
    <property type="protein sequence ID" value="OBR08066.1"/>
    <property type="molecule type" value="Genomic_DNA"/>
</dbReference>
<sequence length="74" mass="9102">MWRRYGRRFYDPEQWSMGGRNLAEQAEDDNFVVKSVGSDPLGRKEFVVRDRYRVYKNYLFFILWILTMLSSWVR</sequence>
<reference evidence="3" key="1">
    <citation type="journal article" date="2017" name="BMC Genomics">
        <title>Gapless genome assembly of Colletotrichum higginsianum reveals chromosome structure and association of transposable elements with secondary metabolite gene clusters.</title>
        <authorList>
            <person name="Dallery J.-F."/>
            <person name="Lapalu N."/>
            <person name="Zampounis A."/>
            <person name="Pigne S."/>
            <person name="Luyten I."/>
            <person name="Amselem J."/>
            <person name="Wittenberg A.H.J."/>
            <person name="Zhou S."/>
            <person name="de Queiroz M.V."/>
            <person name="Robin G.P."/>
            <person name="Auger A."/>
            <person name="Hainaut M."/>
            <person name="Henrissat B."/>
            <person name="Kim K.-T."/>
            <person name="Lee Y.-H."/>
            <person name="Lespinet O."/>
            <person name="Schwartz D.C."/>
            <person name="Thon M.R."/>
            <person name="O'Connell R.J."/>
        </authorList>
    </citation>
    <scope>NUCLEOTIDE SEQUENCE [LARGE SCALE GENOMIC DNA]</scope>
    <source>
        <strain evidence="3">IMI 349063</strain>
    </source>
</reference>
<evidence type="ECO:0000313" key="2">
    <source>
        <dbReference type="EMBL" id="OBR08066.1"/>
    </source>
</evidence>
<accession>A0A1B7Y7Q6</accession>
<dbReference type="GeneID" id="28868668"/>
<evidence type="ECO:0000313" key="3">
    <source>
        <dbReference type="Proteomes" id="UP000092177"/>
    </source>
</evidence>
<keyword evidence="1" id="KW-1133">Transmembrane helix</keyword>
<protein>
    <submittedName>
        <fullName evidence="2">Uncharacterized protein</fullName>
    </submittedName>
</protein>
<proteinExistence type="predicted"/>
<dbReference type="VEuPathDB" id="FungiDB:CH63R_09587"/>
<dbReference type="Proteomes" id="UP000092177">
    <property type="component" value="Chromosome 6"/>
</dbReference>
<evidence type="ECO:0000256" key="1">
    <source>
        <dbReference type="SAM" id="Phobius"/>
    </source>
</evidence>
<comment type="caution">
    <text evidence="2">The sequence shown here is derived from an EMBL/GenBank/DDBJ whole genome shotgun (WGS) entry which is preliminary data.</text>
</comment>
<dbReference type="RefSeq" id="XP_018156584.1">
    <property type="nucleotide sequence ID" value="XM_018304561.1"/>
</dbReference>
<dbReference type="KEGG" id="chig:CH63R_09587"/>
<keyword evidence="3" id="KW-1185">Reference proteome</keyword>
<name>A0A1B7Y7Q6_COLHI</name>
<keyword evidence="1" id="KW-0812">Transmembrane</keyword>
<feature type="transmembrane region" description="Helical" evidence="1">
    <location>
        <begin position="54"/>
        <end position="73"/>
    </location>
</feature>
<gene>
    <name evidence="2" type="ORF">CH63R_09587</name>
</gene>
<keyword evidence="1" id="KW-0472">Membrane</keyword>
<dbReference type="AlphaFoldDB" id="A0A1B7Y7Q6"/>